<evidence type="ECO:0000256" key="4">
    <source>
        <dbReference type="ARBA" id="ARBA00022655"/>
    </source>
</evidence>
<evidence type="ECO:0000256" key="7">
    <source>
        <dbReference type="ARBA" id="ARBA00048258"/>
    </source>
</evidence>
<sequence>MQTLATIGELRAALDPLRYEGRAIGLVPTMGALHHGHMALVDRSRAANGATVVSIFVNPTQFGPNEDFATYPRDLDRDLELCQAHGVDFVFAPGLPEMYPEPMDTFVEVASLSGVLVGAQRPGHFRGVATVVSKLLHIAEPERAYFGEKDFQQLAVIRRMVRDLSMRVEIVGVPTVREPDGLAASSRNVRLSPEARAAAPAIGRALDEAEARFRAGERSAAELVELVRSRIAAAAPLEPVAVDFCSSRTLEPLETIGSEPAVILVSVRAEKVLLIDQRELISSPETGKDAR</sequence>
<feature type="active site" description="Proton donor" evidence="8">
    <location>
        <position position="37"/>
    </location>
</feature>
<comment type="catalytic activity">
    <reaction evidence="7 8">
        <text>(R)-pantoate + beta-alanine + ATP = (R)-pantothenate + AMP + diphosphate + H(+)</text>
        <dbReference type="Rhea" id="RHEA:10912"/>
        <dbReference type="ChEBI" id="CHEBI:15378"/>
        <dbReference type="ChEBI" id="CHEBI:15980"/>
        <dbReference type="ChEBI" id="CHEBI:29032"/>
        <dbReference type="ChEBI" id="CHEBI:30616"/>
        <dbReference type="ChEBI" id="CHEBI:33019"/>
        <dbReference type="ChEBI" id="CHEBI:57966"/>
        <dbReference type="ChEBI" id="CHEBI:456215"/>
        <dbReference type="EC" id="6.3.2.1"/>
    </reaction>
</comment>
<feature type="binding site" evidence="8">
    <location>
        <begin position="30"/>
        <end position="37"/>
    </location>
    <ligand>
        <name>ATP</name>
        <dbReference type="ChEBI" id="CHEBI:30616"/>
    </ligand>
</feature>
<keyword evidence="5 8" id="KW-0547">Nucleotide-binding</keyword>
<name>A0A7V7PPX2_9HYPH</name>
<evidence type="ECO:0000256" key="3">
    <source>
        <dbReference type="ARBA" id="ARBA00022598"/>
    </source>
</evidence>
<reference evidence="9 10" key="1">
    <citation type="submission" date="2019-09" db="EMBL/GenBank/DDBJ databases">
        <title>YIM 132180 draft genome.</title>
        <authorList>
            <person name="Zhang K."/>
        </authorList>
    </citation>
    <scope>NUCLEOTIDE SEQUENCE [LARGE SCALE GENOMIC DNA]</scope>
    <source>
        <strain evidence="9 10">YIM 132180</strain>
    </source>
</reference>
<keyword evidence="10" id="KW-1185">Reference proteome</keyword>
<evidence type="ECO:0000256" key="1">
    <source>
        <dbReference type="ARBA" id="ARBA00004990"/>
    </source>
</evidence>
<keyword evidence="3 8" id="KW-0436">Ligase</keyword>
<dbReference type="Pfam" id="PF02569">
    <property type="entry name" value="Pantoate_ligase"/>
    <property type="match status" value="1"/>
</dbReference>
<dbReference type="FunFam" id="3.40.50.620:FF:000013">
    <property type="entry name" value="Pantothenate synthetase"/>
    <property type="match status" value="1"/>
</dbReference>
<gene>
    <name evidence="8" type="primary">panC</name>
    <name evidence="9" type="ORF">F6X38_09975</name>
</gene>
<feature type="binding site" evidence="8">
    <location>
        <position position="153"/>
    </location>
    <ligand>
        <name>(R)-pantoate</name>
        <dbReference type="ChEBI" id="CHEBI:15980"/>
    </ligand>
</feature>
<keyword evidence="8" id="KW-0963">Cytoplasm</keyword>
<dbReference type="GO" id="GO:0005829">
    <property type="term" value="C:cytosol"/>
    <property type="evidence" value="ECO:0007669"/>
    <property type="project" value="TreeGrafter"/>
</dbReference>
<feature type="binding site" evidence="8">
    <location>
        <begin position="184"/>
        <end position="187"/>
    </location>
    <ligand>
        <name>ATP</name>
        <dbReference type="ChEBI" id="CHEBI:30616"/>
    </ligand>
</feature>
<dbReference type="GO" id="GO:0015940">
    <property type="term" value="P:pantothenate biosynthetic process"/>
    <property type="evidence" value="ECO:0007669"/>
    <property type="project" value="UniProtKB-UniRule"/>
</dbReference>
<protein>
    <recommendedName>
        <fullName evidence="8">Pantothenate synthetase</fullName>
        <shortName evidence="8">PS</shortName>
        <ecNumber evidence="8">6.3.2.1</ecNumber>
    </recommendedName>
    <alternativeName>
        <fullName evidence="8">Pantoate--beta-alanine ligase</fullName>
    </alternativeName>
    <alternativeName>
        <fullName evidence="8">Pantoate-activating enzyme</fullName>
    </alternativeName>
</protein>
<evidence type="ECO:0000313" key="10">
    <source>
        <dbReference type="Proteomes" id="UP000432089"/>
    </source>
</evidence>
<feature type="binding site" evidence="8">
    <location>
        <position position="61"/>
    </location>
    <ligand>
        <name>(R)-pantoate</name>
        <dbReference type="ChEBI" id="CHEBI:15980"/>
    </ligand>
</feature>
<evidence type="ECO:0000256" key="2">
    <source>
        <dbReference type="ARBA" id="ARBA00009256"/>
    </source>
</evidence>
<dbReference type="GO" id="GO:0005524">
    <property type="term" value="F:ATP binding"/>
    <property type="evidence" value="ECO:0007669"/>
    <property type="project" value="UniProtKB-KW"/>
</dbReference>
<dbReference type="Gene3D" id="3.30.1300.10">
    <property type="entry name" value="Pantoate-beta-alanine ligase, C-terminal domain"/>
    <property type="match status" value="1"/>
</dbReference>
<dbReference type="PANTHER" id="PTHR21299:SF1">
    <property type="entry name" value="PANTOATE--BETA-ALANINE LIGASE"/>
    <property type="match status" value="1"/>
</dbReference>
<dbReference type="InterPro" id="IPR003721">
    <property type="entry name" value="Pantoate_ligase"/>
</dbReference>
<keyword evidence="6 8" id="KW-0067">ATP-binding</keyword>
<dbReference type="AlphaFoldDB" id="A0A7V7PPX2"/>
<dbReference type="RefSeq" id="WP_150969604.1">
    <property type="nucleotide sequence ID" value="NZ_VZDO01000006.1"/>
</dbReference>
<dbReference type="PANTHER" id="PTHR21299">
    <property type="entry name" value="CYTIDYLATE KINASE/PANTOATE-BETA-ALANINE LIGASE"/>
    <property type="match status" value="1"/>
</dbReference>
<feature type="binding site" evidence="8">
    <location>
        <begin position="147"/>
        <end position="150"/>
    </location>
    <ligand>
        <name>ATP</name>
        <dbReference type="ChEBI" id="CHEBI:30616"/>
    </ligand>
</feature>
<comment type="subunit">
    <text evidence="8">Homodimer.</text>
</comment>
<dbReference type="Proteomes" id="UP000432089">
    <property type="component" value="Unassembled WGS sequence"/>
</dbReference>
<evidence type="ECO:0000256" key="8">
    <source>
        <dbReference type="HAMAP-Rule" id="MF_00158"/>
    </source>
</evidence>
<keyword evidence="4 8" id="KW-0566">Pantothenate biosynthesis</keyword>
<comment type="subcellular location">
    <subcellularLocation>
        <location evidence="8">Cytoplasm</location>
    </subcellularLocation>
</comment>
<organism evidence="9 10">
    <name type="scientific">Plantimonas leprariae</name>
    <dbReference type="NCBI Taxonomy" id="2615207"/>
    <lineage>
        <taxon>Bacteria</taxon>
        <taxon>Pseudomonadati</taxon>
        <taxon>Pseudomonadota</taxon>
        <taxon>Alphaproteobacteria</taxon>
        <taxon>Hyphomicrobiales</taxon>
        <taxon>Aurantimonadaceae</taxon>
        <taxon>Plantimonas</taxon>
    </lineage>
</organism>
<dbReference type="EC" id="6.3.2.1" evidence="8"/>
<dbReference type="HAMAP" id="MF_00158">
    <property type="entry name" value="PanC"/>
    <property type="match status" value="1"/>
</dbReference>
<dbReference type="GO" id="GO:0004592">
    <property type="term" value="F:pantoate-beta-alanine ligase activity"/>
    <property type="evidence" value="ECO:0007669"/>
    <property type="project" value="UniProtKB-UniRule"/>
</dbReference>
<feature type="binding site" evidence="8">
    <location>
        <position position="176"/>
    </location>
    <ligand>
        <name>ATP</name>
        <dbReference type="ChEBI" id="CHEBI:30616"/>
    </ligand>
</feature>
<accession>A0A7V7PPX2</accession>
<dbReference type="UniPathway" id="UPA00028">
    <property type="reaction ID" value="UER00005"/>
</dbReference>
<dbReference type="CDD" id="cd00560">
    <property type="entry name" value="PanC"/>
    <property type="match status" value="1"/>
</dbReference>
<comment type="pathway">
    <text evidence="1 8">Cofactor biosynthesis; (R)-pantothenate biosynthesis; (R)-pantothenate from (R)-pantoate and beta-alanine: step 1/1.</text>
</comment>
<feature type="binding site" evidence="8">
    <location>
        <position position="61"/>
    </location>
    <ligand>
        <name>beta-alanine</name>
        <dbReference type="ChEBI" id="CHEBI:57966"/>
    </ligand>
</feature>
<comment type="similarity">
    <text evidence="2 8">Belongs to the pantothenate synthetase family.</text>
</comment>
<evidence type="ECO:0000313" key="9">
    <source>
        <dbReference type="EMBL" id="KAB0680148.1"/>
    </source>
</evidence>
<dbReference type="SUPFAM" id="SSF52374">
    <property type="entry name" value="Nucleotidylyl transferase"/>
    <property type="match status" value="1"/>
</dbReference>
<evidence type="ECO:0000256" key="6">
    <source>
        <dbReference type="ARBA" id="ARBA00022840"/>
    </source>
</evidence>
<dbReference type="InterPro" id="IPR042176">
    <property type="entry name" value="Pantoate_ligase_C"/>
</dbReference>
<comment type="miscellaneous">
    <text evidence="8">The reaction proceeds by a bi uni uni bi ping pong mechanism.</text>
</comment>
<dbReference type="Gene3D" id="3.40.50.620">
    <property type="entry name" value="HUPs"/>
    <property type="match status" value="1"/>
</dbReference>
<evidence type="ECO:0000256" key="5">
    <source>
        <dbReference type="ARBA" id="ARBA00022741"/>
    </source>
</evidence>
<comment type="caution">
    <text evidence="9">The sequence shown here is derived from an EMBL/GenBank/DDBJ whole genome shotgun (WGS) entry which is preliminary data.</text>
</comment>
<proteinExistence type="inferred from homology"/>
<dbReference type="InterPro" id="IPR014729">
    <property type="entry name" value="Rossmann-like_a/b/a_fold"/>
</dbReference>
<dbReference type="EMBL" id="VZDO01000006">
    <property type="protein sequence ID" value="KAB0680148.1"/>
    <property type="molecule type" value="Genomic_DNA"/>
</dbReference>
<dbReference type="NCBIfam" id="TIGR00018">
    <property type="entry name" value="panC"/>
    <property type="match status" value="1"/>
</dbReference>
<comment type="function">
    <text evidence="8">Catalyzes the condensation of pantoate with beta-alanine in an ATP-dependent reaction via a pantoyl-adenylate intermediate.</text>
</comment>